<evidence type="ECO:0000256" key="1">
    <source>
        <dbReference type="SAM" id="SignalP"/>
    </source>
</evidence>
<accession>A0ABP7TVU6</accession>
<proteinExistence type="predicted"/>
<protein>
    <recommendedName>
        <fullName evidence="4">DUF2541 family protein</fullName>
    </recommendedName>
</protein>
<dbReference type="Proteomes" id="UP001424459">
    <property type="component" value="Unassembled WGS sequence"/>
</dbReference>
<keyword evidence="3" id="KW-1185">Reference proteome</keyword>
<gene>
    <name evidence="2" type="ORF">GCM10022281_09270</name>
</gene>
<comment type="caution">
    <text evidence="2">The sequence shown here is derived from an EMBL/GenBank/DDBJ whole genome shotgun (WGS) entry which is preliminary data.</text>
</comment>
<feature type="chain" id="PRO_5046611287" description="DUF2541 family protein" evidence="1">
    <location>
        <begin position="27"/>
        <end position="137"/>
    </location>
</feature>
<dbReference type="EMBL" id="BAABBR010000001">
    <property type="protein sequence ID" value="GAA4031804.1"/>
    <property type="molecule type" value="Genomic_DNA"/>
</dbReference>
<organism evidence="2 3">
    <name type="scientific">Sphingomonas rosea</name>
    <dbReference type="NCBI Taxonomy" id="335605"/>
    <lineage>
        <taxon>Bacteria</taxon>
        <taxon>Pseudomonadati</taxon>
        <taxon>Pseudomonadota</taxon>
        <taxon>Alphaproteobacteria</taxon>
        <taxon>Sphingomonadales</taxon>
        <taxon>Sphingomonadaceae</taxon>
        <taxon>Sphingomonas</taxon>
    </lineage>
</organism>
<name>A0ABP7TVU6_9SPHN</name>
<evidence type="ECO:0000313" key="3">
    <source>
        <dbReference type="Proteomes" id="UP001424459"/>
    </source>
</evidence>
<evidence type="ECO:0008006" key="4">
    <source>
        <dbReference type="Google" id="ProtNLM"/>
    </source>
</evidence>
<reference evidence="3" key="1">
    <citation type="journal article" date="2019" name="Int. J. Syst. Evol. Microbiol.">
        <title>The Global Catalogue of Microorganisms (GCM) 10K type strain sequencing project: providing services to taxonomists for standard genome sequencing and annotation.</title>
        <authorList>
            <consortium name="The Broad Institute Genomics Platform"/>
            <consortium name="The Broad Institute Genome Sequencing Center for Infectious Disease"/>
            <person name="Wu L."/>
            <person name="Ma J."/>
        </authorList>
    </citation>
    <scope>NUCLEOTIDE SEQUENCE [LARGE SCALE GENOMIC DNA]</scope>
    <source>
        <strain evidence="3">JCM 17564</strain>
    </source>
</reference>
<sequence>MVMNKRLILGLAGAAAALTAVTPAAAQQWRWNEGNWRTIGTTRVDGRDRDVVQLPGFTRQREIRVCALNAPLRLRAFDIRFANGGRQDVNTRSVLEAGTCTRAVDLRGNRRDVASVSLRYEPVAYRANRPLVRIQVR</sequence>
<evidence type="ECO:0000313" key="2">
    <source>
        <dbReference type="EMBL" id="GAA4031804.1"/>
    </source>
</evidence>
<keyword evidence="1" id="KW-0732">Signal</keyword>
<feature type="signal peptide" evidence="1">
    <location>
        <begin position="1"/>
        <end position="26"/>
    </location>
</feature>